<dbReference type="GO" id="GO:0045271">
    <property type="term" value="C:respiratory chain complex I"/>
    <property type="evidence" value="ECO:0007669"/>
    <property type="project" value="InterPro"/>
</dbReference>
<evidence type="ECO:0008006" key="3">
    <source>
        <dbReference type="Google" id="ProtNLM"/>
    </source>
</evidence>
<dbReference type="InterPro" id="IPR007763">
    <property type="entry name" value="NDUFA12"/>
</dbReference>
<reference evidence="2" key="1">
    <citation type="submission" date="2018-05" db="EMBL/GenBank/DDBJ databases">
        <authorList>
            <person name="Lanie J.A."/>
            <person name="Ng W.-L."/>
            <person name="Kazmierczak K.M."/>
            <person name="Andrzejewski T.M."/>
            <person name="Davidsen T.M."/>
            <person name="Wayne K.J."/>
            <person name="Tettelin H."/>
            <person name="Glass J.I."/>
            <person name="Rusch D."/>
            <person name="Podicherti R."/>
            <person name="Tsui H.-C.T."/>
            <person name="Winkler M.E."/>
        </authorList>
    </citation>
    <scope>NUCLEOTIDE SEQUENCE</scope>
</reference>
<dbReference type="PANTHER" id="PTHR12910:SF2">
    <property type="entry name" value="NADH DEHYDROGENASE [UBIQUINONE] 1 ALPHA SUBCOMPLEX SUBUNIT 12"/>
    <property type="match status" value="1"/>
</dbReference>
<dbReference type="AlphaFoldDB" id="A0A382NM34"/>
<dbReference type="EMBL" id="UINC01101045">
    <property type="protein sequence ID" value="SVC61558.1"/>
    <property type="molecule type" value="Genomic_DNA"/>
</dbReference>
<proteinExistence type="predicted"/>
<dbReference type="PANTHER" id="PTHR12910">
    <property type="entry name" value="NADH-UBIQUINONE OXIDOREDUCTASE SUBUNIT B17.2"/>
    <property type="match status" value="1"/>
</dbReference>
<protein>
    <recommendedName>
        <fullName evidence="3">NADH-ubiquinone oxidoreductase</fullName>
    </recommendedName>
</protein>
<evidence type="ECO:0000313" key="2">
    <source>
        <dbReference type="EMBL" id="SVC61558.1"/>
    </source>
</evidence>
<dbReference type="Pfam" id="PF05071">
    <property type="entry name" value="NDUFA12"/>
    <property type="match status" value="1"/>
</dbReference>
<organism evidence="2">
    <name type="scientific">marine metagenome</name>
    <dbReference type="NCBI Taxonomy" id="408172"/>
    <lineage>
        <taxon>unclassified sequences</taxon>
        <taxon>metagenomes</taxon>
        <taxon>ecological metagenomes</taxon>
    </lineage>
</organism>
<evidence type="ECO:0000256" key="1">
    <source>
        <dbReference type="SAM" id="MobiDB-lite"/>
    </source>
</evidence>
<name>A0A382NM34_9ZZZZ</name>
<gene>
    <name evidence="2" type="ORF">METZ01_LOCUS314412</name>
</gene>
<sequence>MLTFLKQIFIWWNQQTLATRIQTIFFGKFVGVDNFGNKYYESKAGKRWVIYKDEIDASKIPNEWYSWIHFIKNRIEKSNNIKKYNWQKPHLSNQTGTNKSYHPNKKNDEVIKKYKSWKN</sequence>
<feature type="compositionally biased region" description="Polar residues" evidence="1">
    <location>
        <begin position="90"/>
        <end position="101"/>
    </location>
</feature>
<accession>A0A382NM34</accession>
<feature type="region of interest" description="Disordered" evidence="1">
    <location>
        <begin position="87"/>
        <end position="110"/>
    </location>
</feature>
<dbReference type="GO" id="GO:0006979">
    <property type="term" value="P:response to oxidative stress"/>
    <property type="evidence" value="ECO:0007669"/>
    <property type="project" value="TreeGrafter"/>
</dbReference>